<evidence type="ECO:0000256" key="4">
    <source>
        <dbReference type="ARBA" id="ARBA00023239"/>
    </source>
</evidence>
<sequence>MRPLTLLNTRAEHQLASLTKKIEAAGARSLEVPLIRIEAVTPPAVPTLRKEDWLVFTSVNSVHFWEALVPDKQVHTACVGEKTAAAARAKGYTVSLIPSQYDAESLAEALIQRTDEETRIVYPRSAKSRMVLKEQLTAAGRHFADPVVYDTVPNEASQENLKKAVHEVDGVLFLSPSAVHAFFHFCGTHEIPPLFYGCIGGVTEEVCRSYTDRRIIVPDTYTIEALLTKIMKEKVKK</sequence>
<organism evidence="11 12">
    <name type="scientific">Alkalicoccus daliensis</name>
    <dbReference type="NCBI Taxonomy" id="745820"/>
    <lineage>
        <taxon>Bacteria</taxon>
        <taxon>Bacillati</taxon>
        <taxon>Bacillota</taxon>
        <taxon>Bacilli</taxon>
        <taxon>Bacillales</taxon>
        <taxon>Bacillaceae</taxon>
        <taxon>Alkalicoccus</taxon>
    </lineage>
</organism>
<dbReference type="InterPro" id="IPR039793">
    <property type="entry name" value="UROS/Hem4"/>
</dbReference>
<name>A0A1H0CJS2_9BACI</name>
<dbReference type="GO" id="GO:0004852">
    <property type="term" value="F:uroporphyrinogen-III synthase activity"/>
    <property type="evidence" value="ECO:0007669"/>
    <property type="project" value="UniProtKB-UniRule"/>
</dbReference>
<keyword evidence="4 9" id="KW-0456">Lyase</keyword>
<comment type="similarity">
    <text evidence="2 9">Belongs to the uroporphyrinogen-III synthase family.</text>
</comment>
<keyword evidence="12" id="KW-1185">Reference proteome</keyword>
<evidence type="ECO:0000256" key="5">
    <source>
        <dbReference type="ARBA" id="ARBA00023244"/>
    </source>
</evidence>
<dbReference type="CDD" id="cd06578">
    <property type="entry name" value="HemD"/>
    <property type="match status" value="1"/>
</dbReference>
<evidence type="ECO:0000256" key="8">
    <source>
        <dbReference type="ARBA" id="ARBA00048617"/>
    </source>
</evidence>
<dbReference type="PANTHER" id="PTHR38042">
    <property type="entry name" value="UROPORPHYRINOGEN-III SYNTHASE, CHLOROPLASTIC"/>
    <property type="match status" value="1"/>
</dbReference>
<dbReference type="InterPro" id="IPR003754">
    <property type="entry name" value="4pyrrol_synth_uPrphyn_synth"/>
</dbReference>
<comment type="function">
    <text evidence="6 9">Catalyzes cyclization of the linear tetrapyrrole, hydroxymethylbilane, to the macrocyclic uroporphyrinogen III.</text>
</comment>
<proteinExistence type="inferred from homology"/>
<keyword evidence="5 9" id="KW-0627">Porphyrin biosynthesis</keyword>
<gene>
    <name evidence="11" type="ORF">SAMN04488053_102129</name>
</gene>
<comment type="catalytic activity">
    <reaction evidence="8 9">
        <text>hydroxymethylbilane = uroporphyrinogen III + H2O</text>
        <dbReference type="Rhea" id="RHEA:18965"/>
        <dbReference type="ChEBI" id="CHEBI:15377"/>
        <dbReference type="ChEBI" id="CHEBI:57308"/>
        <dbReference type="ChEBI" id="CHEBI:57845"/>
        <dbReference type="EC" id="4.2.1.75"/>
    </reaction>
</comment>
<dbReference type="EMBL" id="FNIL01000002">
    <property type="protein sequence ID" value="SDN58137.1"/>
    <property type="molecule type" value="Genomic_DNA"/>
</dbReference>
<evidence type="ECO:0000256" key="9">
    <source>
        <dbReference type="RuleBase" id="RU366031"/>
    </source>
</evidence>
<dbReference type="GO" id="GO:0006782">
    <property type="term" value="P:protoporphyrinogen IX biosynthetic process"/>
    <property type="evidence" value="ECO:0007669"/>
    <property type="project" value="UniProtKB-UniRule"/>
</dbReference>
<feature type="domain" description="Tetrapyrrole biosynthesis uroporphyrinogen III synthase" evidence="10">
    <location>
        <begin position="18"/>
        <end position="227"/>
    </location>
</feature>
<accession>A0A1H0CJS2</accession>
<evidence type="ECO:0000256" key="7">
    <source>
        <dbReference type="ARBA" id="ARBA00040167"/>
    </source>
</evidence>
<dbReference type="Proteomes" id="UP000198778">
    <property type="component" value="Unassembled WGS sequence"/>
</dbReference>
<dbReference type="Gene3D" id="3.40.50.10090">
    <property type="match status" value="2"/>
</dbReference>
<dbReference type="PANTHER" id="PTHR38042:SF1">
    <property type="entry name" value="UROPORPHYRINOGEN-III SYNTHASE, CHLOROPLASTIC"/>
    <property type="match status" value="1"/>
</dbReference>
<dbReference type="UniPathway" id="UPA00251">
    <property type="reaction ID" value="UER00320"/>
</dbReference>
<evidence type="ECO:0000256" key="3">
    <source>
        <dbReference type="ARBA" id="ARBA00013109"/>
    </source>
</evidence>
<dbReference type="GO" id="GO:0006780">
    <property type="term" value="P:uroporphyrinogen III biosynthetic process"/>
    <property type="evidence" value="ECO:0007669"/>
    <property type="project" value="UniProtKB-UniRule"/>
</dbReference>
<reference evidence="12" key="1">
    <citation type="submission" date="2016-10" db="EMBL/GenBank/DDBJ databases">
        <authorList>
            <person name="Varghese N."/>
            <person name="Submissions S."/>
        </authorList>
    </citation>
    <scope>NUCLEOTIDE SEQUENCE [LARGE SCALE GENOMIC DNA]</scope>
    <source>
        <strain evidence="12">CGMCC 1.10369</strain>
    </source>
</reference>
<dbReference type="SUPFAM" id="SSF69618">
    <property type="entry name" value="HemD-like"/>
    <property type="match status" value="1"/>
</dbReference>
<comment type="pathway">
    <text evidence="1 9">Porphyrin-containing compound metabolism; protoporphyrin-IX biosynthesis; coproporphyrinogen-III from 5-aminolevulinate: step 3/4.</text>
</comment>
<dbReference type="RefSeq" id="WP_175444182.1">
    <property type="nucleotide sequence ID" value="NZ_FNIL01000002.1"/>
</dbReference>
<dbReference type="Pfam" id="PF02602">
    <property type="entry name" value="HEM4"/>
    <property type="match status" value="1"/>
</dbReference>
<evidence type="ECO:0000256" key="1">
    <source>
        <dbReference type="ARBA" id="ARBA00004772"/>
    </source>
</evidence>
<dbReference type="AlphaFoldDB" id="A0A1H0CJS2"/>
<evidence type="ECO:0000259" key="10">
    <source>
        <dbReference type="Pfam" id="PF02602"/>
    </source>
</evidence>
<dbReference type="STRING" id="745820.SAMN04488053_102129"/>
<evidence type="ECO:0000313" key="11">
    <source>
        <dbReference type="EMBL" id="SDN58137.1"/>
    </source>
</evidence>
<dbReference type="InterPro" id="IPR036108">
    <property type="entry name" value="4pyrrol_syn_uPrphyn_synt_sf"/>
</dbReference>
<dbReference type="EC" id="4.2.1.75" evidence="3 9"/>
<evidence type="ECO:0000256" key="6">
    <source>
        <dbReference type="ARBA" id="ARBA00037589"/>
    </source>
</evidence>
<evidence type="ECO:0000313" key="12">
    <source>
        <dbReference type="Proteomes" id="UP000198778"/>
    </source>
</evidence>
<evidence type="ECO:0000256" key="2">
    <source>
        <dbReference type="ARBA" id="ARBA00008133"/>
    </source>
</evidence>
<protein>
    <recommendedName>
        <fullName evidence="7 9">Uroporphyrinogen-III synthase</fullName>
        <ecNumber evidence="3 9">4.2.1.75</ecNumber>
    </recommendedName>
</protein>